<evidence type="ECO:0000313" key="2">
    <source>
        <dbReference type="Proteomes" id="UP000821865"/>
    </source>
</evidence>
<sequence>MRTPTVRAPLTAYRQVLVAKPQEPWPCAREDAASRVKVPFAPNLAFWEPTSREGKDEPPTAHCLRITNSDSLDIYAQSVLAEPERGRHGLPEPTRDVAWTGLEVVGSQHTDGAQSRPVADDRETFPQPTLVRGRSEGMDAYNDFLLHETLRAAVCDEVEDCLDSSSELRKVVV</sequence>
<accession>A0ACB8E333</accession>
<evidence type="ECO:0000313" key="1">
    <source>
        <dbReference type="EMBL" id="KAH7981167.1"/>
    </source>
</evidence>
<name>A0ACB8E333_DERSI</name>
<gene>
    <name evidence="1" type="ORF">HPB49_022162</name>
</gene>
<keyword evidence="2" id="KW-1185">Reference proteome</keyword>
<proteinExistence type="predicted"/>
<comment type="caution">
    <text evidence="1">The sequence shown here is derived from an EMBL/GenBank/DDBJ whole genome shotgun (WGS) entry which is preliminary data.</text>
</comment>
<dbReference type="Proteomes" id="UP000821865">
    <property type="component" value="Chromosome 1"/>
</dbReference>
<organism evidence="1 2">
    <name type="scientific">Dermacentor silvarum</name>
    <name type="common">Tick</name>
    <dbReference type="NCBI Taxonomy" id="543639"/>
    <lineage>
        <taxon>Eukaryota</taxon>
        <taxon>Metazoa</taxon>
        <taxon>Ecdysozoa</taxon>
        <taxon>Arthropoda</taxon>
        <taxon>Chelicerata</taxon>
        <taxon>Arachnida</taxon>
        <taxon>Acari</taxon>
        <taxon>Parasitiformes</taxon>
        <taxon>Ixodida</taxon>
        <taxon>Ixodoidea</taxon>
        <taxon>Ixodidae</taxon>
        <taxon>Rhipicephalinae</taxon>
        <taxon>Dermacentor</taxon>
    </lineage>
</organism>
<dbReference type="EMBL" id="CM023470">
    <property type="protein sequence ID" value="KAH7981167.1"/>
    <property type="molecule type" value="Genomic_DNA"/>
</dbReference>
<protein>
    <submittedName>
        <fullName evidence="1">Uncharacterized protein</fullName>
    </submittedName>
</protein>
<reference evidence="1" key="1">
    <citation type="submission" date="2020-05" db="EMBL/GenBank/DDBJ databases">
        <title>Large-scale comparative analyses of tick genomes elucidate their genetic diversity and vector capacities.</title>
        <authorList>
            <person name="Jia N."/>
            <person name="Wang J."/>
            <person name="Shi W."/>
            <person name="Du L."/>
            <person name="Sun Y."/>
            <person name="Zhan W."/>
            <person name="Jiang J."/>
            <person name="Wang Q."/>
            <person name="Zhang B."/>
            <person name="Ji P."/>
            <person name="Sakyi L.B."/>
            <person name="Cui X."/>
            <person name="Yuan T."/>
            <person name="Jiang B."/>
            <person name="Yang W."/>
            <person name="Lam T.T.-Y."/>
            <person name="Chang Q."/>
            <person name="Ding S."/>
            <person name="Wang X."/>
            <person name="Zhu J."/>
            <person name="Ruan X."/>
            <person name="Zhao L."/>
            <person name="Wei J."/>
            <person name="Que T."/>
            <person name="Du C."/>
            <person name="Cheng J."/>
            <person name="Dai P."/>
            <person name="Han X."/>
            <person name="Huang E."/>
            <person name="Gao Y."/>
            <person name="Liu J."/>
            <person name="Shao H."/>
            <person name="Ye R."/>
            <person name="Li L."/>
            <person name="Wei W."/>
            <person name="Wang X."/>
            <person name="Wang C."/>
            <person name="Yang T."/>
            <person name="Huo Q."/>
            <person name="Li W."/>
            <person name="Guo W."/>
            <person name="Chen H."/>
            <person name="Zhou L."/>
            <person name="Ni X."/>
            <person name="Tian J."/>
            <person name="Zhou Y."/>
            <person name="Sheng Y."/>
            <person name="Liu T."/>
            <person name="Pan Y."/>
            <person name="Xia L."/>
            <person name="Li J."/>
            <person name="Zhao F."/>
            <person name="Cao W."/>
        </authorList>
    </citation>
    <scope>NUCLEOTIDE SEQUENCE</scope>
    <source>
        <strain evidence="1">Dsil-2018</strain>
    </source>
</reference>